<dbReference type="EMBL" id="JAEPRQ010000003">
    <property type="protein sequence ID" value="MBK4216377.1"/>
    <property type="molecule type" value="Genomic_DNA"/>
</dbReference>
<dbReference type="GO" id="GO:0008830">
    <property type="term" value="F:dTDP-4-dehydrorhamnose 3,5-epimerase activity"/>
    <property type="evidence" value="ECO:0007669"/>
    <property type="project" value="UniProtKB-UniRule"/>
</dbReference>
<evidence type="ECO:0000313" key="9">
    <source>
        <dbReference type="Proteomes" id="UP000640485"/>
    </source>
</evidence>
<feature type="active site" description="Proton donor" evidence="5">
    <location>
        <position position="133"/>
    </location>
</feature>
<dbReference type="Gene3D" id="2.60.120.10">
    <property type="entry name" value="Jelly Rolls"/>
    <property type="match status" value="1"/>
</dbReference>
<dbReference type="EC" id="5.1.3.13" evidence="3 7"/>
<dbReference type="NCBIfam" id="TIGR01221">
    <property type="entry name" value="rmlC"/>
    <property type="match status" value="1"/>
</dbReference>
<evidence type="ECO:0000256" key="7">
    <source>
        <dbReference type="RuleBase" id="RU364069"/>
    </source>
</evidence>
<gene>
    <name evidence="8" type="primary">rfbC</name>
    <name evidence="8" type="ORF">JJJ17_10615</name>
</gene>
<dbReference type="InterPro" id="IPR014710">
    <property type="entry name" value="RmlC-like_jellyroll"/>
</dbReference>
<comment type="similarity">
    <text evidence="7">Belongs to the dTDP-4-dehydrorhamnose 3,5-epimerase family.</text>
</comment>
<evidence type="ECO:0000256" key="1">
    <source>
        <dbReference type="ARBA" id="ARBA00001298"/>
    </source>
</evidence>
<dbReference type="AlphaFoldDB" id="A0A934VYU9"/>
<dbReference type="GO" id="GO:0019305">
    <property type="term" value="P:dTDP-rhamnose biosynthetic process"/>
    <property type="evidence" value="ECO:0007669"/>
    <property type="project" value="UniProtKB-UniRule"/>
</dbReference>
<evidence type="ECO:0000256" key="2">
    <source>
        <dbReference type="ARBA" id="ARBA00001997"/>
    </source>
</evidence>
<dbReference type="PANTHER" id="PTHR21047">
    <property type="entry name" value="DTDP-6-DEOXY-D-GLUCOSE-3,5 EPIMERASE"/>
    <property type="match status" value="1"/>
</dbReference>
<comment type="pathway">
    <text evidence="7">Carbohydrate biosynthesis; dTDP-L-rhamnose biosynthesis.</text>
</comment>
<comment type="subunit">
    <text evidence="7">Homodimer.</text>
</comment>
<comment type="caution">
    <text evidence="8">The sequence shown here is derived from an EMBL/GenBank/DDBJ whole genome shotgun (WGS) entry which is preliminary data.</text>
</comment>
<name>A0A934VYU9_9RHOB</name>
<dbReference type="SUPFAM" id="SSF51182">
    <property type="entry name" value="RmlC-like cupins"/>
    <property type="match status" value="1"/>
</dbReference>
<feature type="active site" description="Proton acceptor" evidence="5">
    <location>
        <position position="63"/>
    </location>
</feature>
<comment type="function">
    <text evidence="2 7">Catalyzes the epimerization of the C3' and C5'positions of dTDP-6-deoxy-D-xylo-4-hexulose, forming dTDP-6-deoxy-L-lyxo-4-hexulose.</text>
</comment>
<dbReference type="Proteomes" id="UP000640485">
    <property type="component" value="Unassembled WGS sequence"/>
</dbReference>
<evidence type="ECO:0000256" key="3">
    <source>
        <dbReference type="ARBA" id="ARBA00012098"/>
    </source>
</evidence>
<dbReference type="GO" id="GO:0005829">
    <property type="term" value="C:cytosol"/>
    <property type="evidence" value="ECO:0007669"/>
    <property type="project" value="TreeGrafter"/>
</dbReference>
<organism evidence="8 9">
    <name type="scientific">Paracoccus caeni</name>
    <dbReference type="NCBI Taxonomy" id="657651"/>
    <lineage>
        <taxon>Bacteria</taxon>
        <taxon>Pseudomonadati</taxon>
        <taxon>Pseudomonadota</taxon>
        <taxon>Alphaproteobacteria</taxon>
        <taxon>Rhodobacterales</taxon>
        <taxon>Paracoccaceae</taxon>
        <taxon>Paracoccus</taxon>
    </lineage>
</organism>
<accession>A0A934VYU9</accession>
<proteinExistence type="inferred from homology"/>
<dbReference type="Pfam" id="PF00908">
    <property type="entry name" value="dTDP_sugar_isom"/>
    <property type="match status" value="1"/>
</dbReference>
<dbReference type="CDD" id="cd00438">
    <property type="entry name" value="cupin_RmlC"/>
    <property type="match status" value="1"/>
</dbReference>
<protein>
    <recommendedName>
        <fullName evidence="4 7">dTDP-4-dehydrorhamnose 3,5-epimerase</fullName>
        <ecNumber evidence="3 7">5.1.3.13</ecNumber>
    </recommendedName>
    <alternativeName>
        <fullName evidence="7">Thymidine diphospho-4-keto-rhamnose 3,5-epimerase</fullName>
    </alternativeName>
</protein>
<dbReference type="PANTHER" id="PTHR21047:SF2">
    <property type="entry name" value="THYMIDINE DIPHOSPHO-4-KETO-RHAMNOSE 3,5-EPIMERASE"/>
    <property type="match status" value="1"/>
</dbReference>
<evidence type="ECO:0000256" key="4">
    <source>
        <dbReference type="ARBA" id="ARBA00019595"/>
    </source>
</evidence>
<keyword evidence="7 8" id="KW-0413">Isomerase</keyword>
<keyword evidence="9" id="KW-1185">Reference proteome</keyword>
<dbReference type="GO" id="GO:0000271">
    <property type="term" value="P:polysaccharide biosynthetic process"/>
    <property type="evidence" value="ECO:0007669"/>
    <property type="project" value="TreeGrafter"/>
</dbReference>
<comment type="catalytic activity">
    <reaction evidence="1 7">
        <text>dTDP-4-dehydro-6-deoxy-alpha-D-glucose = dTDP-4-dehydro-beta-L-rhamnose</text>
        <dbReference type="Rhea" id="RHEA:16969"/>
        <dbReference type="ChEBI" id="CHEBI:57649"/>
        <dbReference type="ChEBI" id="CHEBI:62830"/>
        <dbReference type="EC" id="5.1.3.13"/>
    </reaction>
</comment>
<dbReference type="InterPro" id="IPR011051">
    <property type="entry name" value="RmlC_Cupin_sf"/>
</dbReference>
<dbReference type="RefSeq" id="WP_200686181.1">
    <property type="nucleotide sequence ID" value="NZ_JAEPRQ010000003.1"/>
</dbReference>
<dbReference type="InterPro" id="IPR000888">
    <property type="entry name" value="RmlC-like"/>
</dbReference>
<feature type="site" description="Participates in a stacking interaction with the thymidine ring of dTDP-4-oxo-6-deoxyglucose" evidence="6">
    <location>
        <position position="139"/>
    </location>
</feature>
<sequence>MHIEALKLEGVLLLSPPRFGDDRGFFSESWNRRTLEEAGVRLPEFVQDNHSMSHQAGTLRGLHYQSPPFAQGKLVRCGRGSLYDVAVDVRAGSKTYGDWIGVELSYENGRQLWVPPGFLHGFVTHEPDTEIIYKCTAHYDRASDGAVRWGSLGIEWGVDDPILSDKDRAATAFADWTSPFQYGVVV</sequence>
<evidence type="ECO:0000256" key="5">
    <source>
        <dbReference type="PIRSR" id="PIRSR600888-1"/>
    </source>
</evidence>
<reference evidence="8" key="1">
    <citation type="submission" date="2021-01" db="EMBL/GenBank/DDBJ databases">
        <title>Paracoccus amoyensis sp. nov., isolated from the surface seawater along the coast of Xiamen Island, China.</title>
        <authorList>
            <person name="Lyu L."/>
        </authorList>
    </citation>
    <scope>NUCLEOTIDE SEQUENCE</scope>
    <source>
        <strain evidence="8">MJ17</strain>
    </source>
</reference>
<evidence type="ECO:0000313" key="8">
    <source>
        <dbReference type="EMBL" id="MBK4216377.1"/>
    </source>
</evidence>
<evidence type="ECO:0000256" key="6">
    <source>
        <dbReference type="PIRSR" id="PIRSR600888-3"/>
    </source>
</evidence>